<name>A0A6H2C419_DOLFA</name>
<dbReference type="RefSeq" id="WP_168697112.1">
    <property type="nucleotide sequence ID" value="NZ_CP051206.1"/>
</dbReference>
<dbReference type="InterPro" id="IPR036162">
    <property type="entry name" value="Resolvase-like_N_sf"/>
</dbReference>
<dbReference type="PROSITE" id="PS51736">
    <property type="entry name" value="RECOMBINASES_3"/>
    <property type="match status" value="1"/>
</dbReference>
<sequence>MTVNYVPPRVAATRLGVSTKTLERWLEDGKIEGIFTQGGQRRYNLDSIIPVRHGNPPDERATLLYARVSSRSQKNDLEQQVQFLQSRYPDAEIITDIGSGLNFKRKGLQTLLDRVLGNTCKLVVIAHKDRLCRFGFDLISWLCARQQTQVLVLNQANLSPEREMVEDILAIIHVFSWRLYGLRKYKKQVAEDSELPSVSSKGT</sequence>
<dbReference type="GO" id="GO:0015074">
    <property type="term" value="P:DNA integration"/>
    <property type="evidence" value="ECO:0007669"/>
    <property type="project" value="UniProtKB-KW"/>
</dbReference>
<dbReference type="GO" id="GO:0000150">
    <property type="term" value="F:DNA strand exchange activity"/>
    <property type="evidence" value="ECO:0007669"/>
    <property type="project" value="InterPro"/>
</dbReference>
<evidence type="ECO:0000256" key="1">
    <source>
        <dbReference type="ARBA" id="ARBA00022908"/>
    </source>
</evidence>
<dbReference type="FunFam" id="3.40.50.1390:FF:000002">
    <property type="entry name" value="ORF1 in transposon ISC1904"/>
    <property type="match status" value="1"/>
</dbReference>
<dbReference type="InterPro" id="IPR051491">
    <property type="entry name" value="Recombinase/Transposase-rel"/>
</dbReference>
<dbReference type="Proteomes" id="UP000502433">
    <property type="component" value="Chromosome"/>
</dbReference>
<dbReference type="Gene3D" id="1.10.1660.10">
    <property type="match status" value="1"/>
</dbReference>
<dbReference type="GO" id="GO:0003677">
    <property type="term" value="F:DNA binding"/>
    <property type="evidence" value="ECO:0007669"/>
    <property type="project" value="UniProtKB-KW"/>
</dbReference>
<reference evidence="6 7" key="1">
    <citation type="submission" date="2020-04" db="EMBL/GenBank/DDBJ databases">
        <title>Genome-Wide Identification of 5-Methylcytosine Sites in Bacterial Genomes By High-Throughput Sequencing of MspJI Restriction Fragments.</title>
        <authorList>
            <person name="Wu V."/>
        </authorList>
    </citation>
    <scope>NUCLEOTIDE SEQUENCE [LARGE SCALE GENOMIC DNA]</scope>
    <source>
        <strain evidence="6 7">CCAP 1403/13f</strain>
    </source>
</reference>
<dbReference type="InterPro" id="IPR048046">
    <property type="entry name" value="Transpos_IS607"/>
</dbReference>
<dbReference type="PANTHER" id="PTHR36172:SF1">
    <property type="entry name" value="RESOLVASE-RELATED"/>
    <property type="match status" value="1"/>
</dbReference>
<reference evidence="6 7" key="2">
    <citation type="submission" date="2020-04" db="EMBL/GenBank/DDBJ databases">
        <authorList>
            <person name="Fomenkov A."/>
            <person name="Anton B.P."/>
            <person name="Roberts R.J."/>
        </authorList>
    </citation>
    <scope>NUCLEOTIDE SEQUENCE [LARGE SCALE GENOMIC DNA]</scope>
    <source>
        <strain evidence="6 7">CCAP 1403/13f</strain>
    </source>
</reference>
<dbReference type="SUPFAM" id="SSF46955">
    <property type="entry name" value="Putative DNA-binding domain"/>
    <property type="match status" value="1"/>
</dbReference>
<evidence type="ECO:0000313" key="6">
    <source>
        <dbReference type="EMBL" id="QJB46575.1"/>
    </source>
</evidence>
<dbReference type="KEGG" id="dfs:HGD76_22710"/>
<organism evidence="6 7">
    <name type="scientific">Dolichospermum flos-aquae CCAP 1403/13F</name>
    <dbReference type="NCBI Taxonomy" id="315271"/>
    <lineage>
        <taxon>Bacteria</taxon>
        <taxon>Bacillati</taxon>
        <taxon>Cyanobacteriota</taxon>
        <taxon>Cyanophyceae</taxon>
        <taxon>Nostocales</taxon>
        <taxon>Aphanizomenonaceae</taxon>
        <taxon>Dolichospermum</taxon>
    </lineage>
</organism>
<dbReference type="NCBIfam" id="NF033518">
    <property type="entry name" value="transpos_IS607"/>
    <property type="match status" value="1"/>
</dbReference>
<dbReference type="Pfam" id="PF00239">
    <property type="entry name" value="Resolvase"/>
    <property type="match status" value="1"/>
</dbReference>
<dbReference type="InterPro" id="IPR006119">
    <property type="entry name" value="Resolv_N"/>
</dbReference>
<keyword evidence="2" id="KW-0238">DNA-binding</keyword>
<dbReference type="SUPFAM" id="SSF53041">
    <property type="entry name" value="Resolvase-like"/>
    <property type="match status" value="1"/>
</dbReference>
<evidence type="ECO:0000313" key="7">
    <source>
        <dbReference type="Proteomes" id="UP000502433"/>
    </source>
</evidence>
<dbReference type="Gene3D" id="3.40.50.1390">
    <property type="entry name" value="Resolvase, N-terminal catalytic domain"/>
    <property type="match status" value="1"/>
</dbReference>
<keyword evidence="1" id="KW-0229">DNA integration</keyword>
<dbReference type="InterPro" id="IPR041718">
    <property type="entry name" value="IS607_transposase-like"/>
</dbReference>
<dbReference type="InterPro" id="IPR009061">
    <property type="entry name" value="DNA-bd_dom_put_sf"/>
</dbReference>
<dbReference type="PANTHER" id="PTHR36172">
    <property type="match status" value="1"/>
</dbReference>
<dbReference type="CDD" id="cd03769">
    <property type="entry name" value="SR_IS607_transposase_like"/>
    <property type="match status" value="1"/>
</dbReference>
<dbReference type="AlphaFoldDB" id="A0A6H2C419"/>
<dbReference type="Gene3D" id="1.10.287.2170">
    <property type="match status" value="1"/>
</dbReference>
<keyword evidence="3" id="KW-0233">DNA recombination</keyword>
<dbReference type="PROSITE" id="PS00397">
    <property type="entry name" value="RECOMBINASES_1"/>
    <property type="match status" value="1"/>
</dbReference>
<evidence type="ECO:0000259" key="5">
    <source>
        <dbReference type="PROSITE" id="PS51736"/>
    </source>
</evidence>
<feature type="domain" description="Resolvase/invertase-type recombinase catalytic" evidence="5">
    <location>
        <begin position="61"/>
        <end position="200"/>
    </location>
</feature>
<gene>
    <name evidence="6" type="ORF">HGD76_22710</name>
</gene>
<dbReference type="InterPro" id="IPR006118">
    <property type="entry name" value="Recombinase_CS"/>
</dbReference>
<proteinExistence type="predicted"/>
<dbReference type="EMBL" id="CP051206">
    <property type="protein sequence ID" value="QJB46575.1"/>
    <property type="molecule type" value="Genomic_DNA"/>
</dbReference>
<protein>
    <submittedName>
        <fullName evidence="6">IS607 family transposase</fullName>
    </submittedName>
</protein>
<evidence type="ECO:0000256" key="2">
    <source>
        <dbReference type="ARBA" id="ARBA00023125"/>
    </source>
</evidence>
<feature type="active site" description="O-(5'-phospho-DNA)-serine intermediate" evidence="4">
    <location>
        <position position="69"/>
    </location>
</feature>
<evidence type="ECO:0000256" key="3">
    <source>
        <dbReference type="ARBA" id="ARBA00023172"/>
    </source>
</evidence>
<accession>A0A6H2C419</accession>
<dbReference type="SMART" id="SM00857">
    <property type="entry name" value="Resolvase"/>
    <property type="match status" value="1"/>
</dbReference>
<evidence type="ECO:0000256" key="4">
    <source>
        <dbReference type="PROSITE-ProRule" id="PRU10137"/>
    </source>
</evidence>